<evidence type="ECO:0000256" key="4">
    <source>
        <dbReference type="ARBA" id="ARBA00022553"/>
    </source>
</evidence>
<dbReference type="Pfam" id="PF00433">
    <property type="entry name" value="Pkinase_C"/>
    <property type="match status" value="1"/>
</dbReference>
<keyword evidence="14" id="KW-1185">Reference proteome</keyword>
<evidence type="ECO:0000256" key="6">
    <source>
        <dbReference type="ARBA" id="ARBA00022741"/>
    </source>
</evidence>
<reference evidence="13" key="2">
    <citation type="submission" date="2025-08" db="UniProtKB">
        <authorList>
            <consortium name="Ensembl"/>
        </authorList>
    </citation>
    <scope>IDENTIFICATION</scope>
</reference>
<dbReference type="Proteomes" id="UP000472271">
    <property type="component" value="Chromosome 15"/>
</dbReference>
<dbReference type="InterPro" id="IPR000961">
    <property type="entry name" value="AGC-kinase_C"/>
</dbReference>
<evidence type="ECO:0000256" key="2">
    <source>
        <dbReference type="ARBA" id="ARBA00012513"/>
    </source>
</evidence>
<dbReference type="PROSITE" id="PS00107">
    <property type="entry name" value="PROTEIN_KINASE_ATP"/>
    <property type="match status" value="1"/>
</dbReference>
<dbReference type="InterPro" id="IPR039026">
    <property type="entry name" value="PH_PKB"/>
</dbReference>
<dbReference type="GO" id="GO:0004674">
    <property type="term" value="F:protein serine/threonine kinase activity"/>
    <property type="evidence" value="ECO:0007669"/>
    <property type="project" value="UniProtKB-KW"/>
</dbReference>
<dbReference type="SUPFAM" id="SSF56112">
    <property type="entry name" value="Protein kinase-like (PK-like)"/>
    <property type="match status" value="1"/>
</dbReference>
<proteinExistence type="inferred from homology"/>
<dbReference type="InterPro" id="IPR011009">
    <property type="entry name" value="Kinase-like_dom_sf"/>
</dbReference>
<dbReference type="InterPro" id="IPR001849">
    <property type="entry name" value="PH_domain"/>
</dbReference>
<dbReference type="InterPro" id="IPR011993">
    <property type="entry name" value="PH-like_dom_sf"/>
</dbReference>
<evidence type="ECO:0000256" key="1">
    <source>
        <dbReference type="ARBA" id="ARBA00006935"/>
    </source>
</evidence>
<dbReference type="Gene3D" id="1.10.510.10">
    <property type="entry name" value="Transferase(Phosphotransferase) domain 1"/>
    <property type="match status" value="2"/>
</dbReference>
<keyword evidence="5" id="KW-0808">Transferase</keyword>
<accession>A0A673C2D0</accession>
<feature type="domain" description="Protein kinase" evidence="11">
    <location>
        <begin position="146"/>
        <end position="360"/>
    </location>
</feature>
<organism evidence="13 14">
    <name type="scientific">Sphaeramia orbicularis</name>
    <name type="common">orbiculate cardinalfish</name>
    <dbReference type="NCBI Taxonomy" id="375764"/>
    <lineage>
        <taxon>Eukaryota</taxon>
        <taxon>Metazoa</taxon>
        <taxon>Chordata</taxon>
        <taxon>Craniata</taxon>
        <taxon>Vertebrata</taxon>
        <taxon>Euteleostomi</taxon>
        <taxon>Actinopterygii</taxon>
        <taxon>Neopterygii</taxon>
        <taxon>Teleostei</taxon>
        <taxon>Neoteleostei</taxon>
        <taxon>Acanthomorphata</taxon>
        <taxon>Gobiaria</taxon>
        <taxon>Kurtiformes</taxon>
        <taxon>Apogonoidei</taxon>
        <taxon>Apogonidae</taxon>
        <taxon>Apogoninae</taxon>
        <taxon>Sphaeramia</taxon>
    </lineage>
</organism>
<dbReference type="PROSITE" id="PS50011">
    <property type="entry name" value="PROTEIN_KINASE_DOM"/>
    <property type="match status" value="1"/>
</dbReference>
<feature type="domain" description="PH" evidence="10">
    <location>
        <begin position="1"/>
        <end position="105"/>
    </location>
</feature>
<dbReference type="Pfam" id="PF00169">
    <property type="entry name" value="PH"/>
    <property type="match status" value="1"/>
</dbReference>
<dbReference type="AlphaFoldDB" id="A0A673C2D0"/>
<keyword evidence="7" id="KW-0418">Kinase</keyword>
<dbReference type="SUPFAM" id="SSF50729">
    <property type="entry name" value="PH domain-like"/>
    <property type="match status" value="1"/>
</dbReference>
<name>A0A673C2D0_9TELE</name>
<dbReference type="SMART" id="SM00133">
    <property type="entry name" value="S_TK_X"/>
    <property type="match status" value="1"/>
</dbReference>
<sequence>MNRQAIICQGNKICEYIKNWRPRYFLLKTDGSFIGYKEKPQDADLPYPLNNFSVAKCQLMKTERPKPNTFIIRCLQWTTVIERTFHVDTPDERDEWTEAIQMVADKLQRQEEERIQCSPTSNIDNMVEEEMDISTTHHKRKTMSDFDYLKLLGKGTFGKVILVREKASGKYYAMKILKKEVIIAKDEVAHTLTESRVLKNTRHPFLTSLKYSFQTKDRLCFVMEYVNGGELFFHLSRERVFSEERTRFYGAEIVSALDYLHSAKIVYRDLKVLEDNDYGRAVDWWGLGVVTYEMMCGRLPFYNQDHEKLFELILMEDIKFPRTLSADAKSLLSGLLIKDPNKRLGGGPDDAKEIMRHSFFIGIDWQDVYDKKLVPPFKPQVTSETDTRYFDEEFTAQTITITPPEKFDEDGMDCLDNERRPHFPQFSYSASGRE</sequence>
<dbReference type="EC" id="2.7.11.1" evidence="2"/>
<dbReference type="Gene3D" id="2.30.29.30">
    <property type="entry name" value="Pleckstrin-homology domain (PH domain)/Phosphotyrosine-binding domain (PTB)"/>
    <property type="match status" value="1"/>
</dbReference>
<keyword evidence="4" id="KW-0597">Phosphoprotein</keyword>
<dbReference type="FunFam" id="2.30.29.30:FF:000027">
    <property type="entry name" value="Non-specific serine/threonine protein kinase"/>
    <property type="match status" value="1"/>
</dbReference>
<dbReference type="FunFam" id="3.30.200.20:FF:000838">
    <property type="entry name" value="Non-specific serine/threonine protein kinase"/>
    <property type="match status" value="1"/>
</dbReference>
<evidence type="ECO:0000256" key="8">
    <source>
        <dbReference type="ARBA" id="ARBA00022840"/>
    </source>
</evidence>
<feature type="binding site" evidence="9">
    <location>
        <position position="185"/>
    </location>
    <ligand>
        <name>ATP</name>
        <dbReference type="ChEBI" id="CHEBI:30616"/>
    </ligand>
</feature>
<dbReference type="InterPro" id="IPR000719">
    <property type="entry name" value="Prot_kinase_dom"/>
</dbReference>
<dbReference type="InterPro" id="IPR017892">
    <property type="entry name" value="Pkinase_C"/>
</dbReference>
<dbReference type="Ensembl" id="ENSSORT00005050632.1">
    <property type="protein sequence ID" value="ENSSORP00005049431.1"/>
    <property type="gene ID" value="ENSSORG00005020373.1"/>
</dbReference>
<dbReference type="Pfam" id="PF00069">
    <property type="entry name" value="Pkinase"/>
    <property type="match status" value="2"/>
</dbReference>
<evidence type="ECO:0000256" key="9">
    <source>
        <dbReference type="PROSITE-ProRule" id="PRU10141"/>
    </source>
</evidence>
<gene>
    <name evidence="13" type="primary">akt3a</name>
</gene>
<dbReference type="CDD" id="cd01241">
    <property type="entry name" value="PH_PKB"/>
    <property type="match status" value="1"/>
</dbReference>
<dbReference type="PROSITE" id="PS51285">
    <property type="entry name" value="AGC_KINASE_CTER"/>
    <property type="match status" value="1"/>
</dbReference>
<keyword evidence="8 9" id="KW-0067">ATP-binding</keyword>
<evidence type="ECO:0000259" key="12">
    <source>
        <dbReference type="PROSITE" id="PS51285"/>
    </source>
</evidence>
<evidence type="ECO:0000256" key="5">
    <source>
        <dbReference type="ARBA" id="ARBA00022679"/>
    </source>
</evidence>
<keyword evidence="3" id="KW-0723">Serine/threonine-protein kinase</keyword>
<evidence type="ECO:0000313" key="13">
    <source>
        <dbReference type="Ensembl" id="ENSSORP00005049431.1"/>
    </source>
</evidence>
<feature type="domain" description="AGC-kinase C-terminal" evidence="12">
    <location>
        <begin position="361"/>
        <end position="434"/>
    </location>
</feature>
<dbReference type="PANTHER" id="PTHR24351">
    <property type="entry name" value="RIBOSOMAL PROTEIN S6 KINASE"/>
    <property type="match status" value="1"/>
</dbReference>
<reference evidence="13" key="3">
    <citation type="submission" date="2025-09" db="UniProtKB">
        <authorList>
            <consortium name="Ensembl"/>
        </authorList>
    </citation>
    <scope>IDENTIFICATION</scope>
</reference>
<dbReference type="FunFam" id="1.10.510.10:FF:000512">
    <property type="entry name" value="AKT serine/threonine kinase 1"/>
    <property type="match status" value="1"/>
</dbReference>
<dbReference type="SMART" id="SM00233">
    <property type="entry name" value="PH"/>
    <property type="match status" value="1"/>
</dbReference>
<keyword evidence="6 9" id="KW-0547">Nucleotide-binding</keyword>
<evidence type="ECO:0000259" key="10">
    <source>
        <dbReference type="PROSITE" id="PS50003"/>
    </source>
</evidence>
<dbReference type="Gene3D" id="3.30.200.20">
    <property type="entry name" value="Phosphorylase Kinase, domain 1"/>
    <property type="match status" value="2"/>
</dbReference>
<evidence type="ECO:0000256" key="7">
    <source>
        <dbReference type="ARBA" id="ARBA00022777"/>
    </source>
</evidence>
<dbReference type="InterPro" id="IPR017441">
    <property type="entry name" value="Protein_kinase_ATP_BS"/>
</dbReference>
<dbReference type="GO" id="GO:0005524">
    <property type="term" value="F:ATP binding"/>
    <property type="evidence" value="ECO:0007669"/>
    <property type="project" value="UniProtKB-UniRule"/>
</dbReference>
<reference evidence="13" key="1">
    <citation type="submission" date="2019-06" db="EMBL/GenBank/DDBJ databases">
        <authorList>
            <consortium name="Wellcome Sanger Institute Data Sharing"/>
        </authorList>
    </citation>
    <scope>NUCLEOTIDE SEQUENCE [LARGE SCALE GENOMIC DNA]</scope>
</reference>
<evidence type="ECO:0000259" key="11">
    <source>
        <dbReference type="PROSITE" id="PS50011"/>
    </source>
</evidence>
<evidence type="ECO:0000313" key="14">
    <source>
        <dbReference type="Proteomes" id="UP000472271"/>
    </source>
</evidence>
<evidence type="ECO:0000256" key="3">
    <source>
        <dbReference type="ARBA" id="ARBA00022527"/>
    </source>
</evidence>
<dbReference type="PROSITE" id="PS50003">
    <property type="entry name" value="PH_DOMAIN"/>
    <property type="match status" value="1"/>
</dbReference>
<protein>
    <recommendedName>
        <fullName evidence="2">non-specific serine/threonine protein kinase</fullName>
        <ecNumber evidence="2">2.7.11.1</ecNumber>
    </recommendedName>
</protein>
<comment type="similarity">
    <text evidence="1">Belongs to the protein kinase superfamily. AGC Ser/Thr protein kinase family. RAC subfamily.</text>
</comment>